<dbReference type="HOGENOM" id="CLU_071203_0_0_1"/>
<dbReference type="Ensembl" id="ENSLACT00000017886.1">
    <property type="protein sequence ID" value="ENSLACP00000017756.1"/>
    <property type="gene ID" value="ENSLACG00000015637.1"/>
</dbReference>
<sequence length="339" mass="38846">VESLETKNFRSELSIEEQLRIMTLVKKGEISIEEAVDIANYASFSLKDSQALQYNFSVYKFRYRWQKRILQIDFVAKIIYNIEKGIIKKQFSFSQIKSYEDGERLRFSITFQDRQDYELEATSSDDKTKIMQLIHKIVQSNIYMSPVKSSSSPFKALDKSDVIREGQLELQKGGLASVKWMKYFAQLHKGELSLQNTEHSEGNLNSSPIANVIHLSDGNVSVNKQNGCSTFTVQTRKNNYLFRVPITDQSSITEDVKDVRDKWVTAIDECCLYWKDQLQSEPKNEDGLYTFISFEQPKKILKSINELKEPTLPVDNEAKTVPSLNLPTATPLSPPVSPV</sequence>
<dbReference type="InterPro" id="IPR011993">
    <property type="entry name" value="PH-like_dom_sf"/>
</dbReference>
<dbReference type="AlphaFoldDB" id="H3B785"/>
<reference evidence="3" key="2">
    <citation type="submission" date="2025-08" db="UniProtKB">
        <authorList>
            <consortium name="Ensembl"/>
        </authorList>
    </citation>
    <scope>IDENTIFICATION</scope>
</reference>
<proteinExistence type="predicted"/>
<organism evidence="3 4">
    <name type="scientific">Latimeria chalumnae</name>
    <name type="common">Coelacanth</name>
    <dbReference type="NCBI Taxonomy" id="7897"/>
    <lineage>
        <taxon>Eukaryota</taxon>
        <taxon>Metazoa</taxon>
        <taxon>Chordata</taxon>
        <taxon>Craniata</taxon>
        <taxon>Vertebrata</taxon>
        <taxon>Euteleostomi</taxon>
        <taxon>Coelacanthiformes</taxon>
        <taxon>Coelacanthidae</taxon>
        <taxon>Latimeria</taxon>
    </lineage>
</organism>
<dbReference type="EMBL" id="AFYH01027188">
    <property type="status" value="NOT_ANNOTATED_CDS"/>
    <property type="molecule type" value="Genomic_DNA"/>
</dbReference>
<evidence type="ECO:0000313" key="3">
    <source>
        <dbReference type="Ensembl" id="ENSLACP00000017756.1"/>
    </source>
</evidence>
<evidence type="ECO:0000259" key="2">
    <source>
        <dbReference type="PROSITE" id="PS50003"/>
    </source>
</evidence>
<keyword evidence="4" id="KW-1185">Reference proteome</keyword>
<dbReference type="EMBL" id="AFYH01027189">
    <property type="status" value="NOT_ANNOTATED_CDS"/>
    <property type="molecule type" value="Genomic_DNA"/>
</dbReference>
<protein>
    <recommendedName>
        <fullName evidence="2">PH domain-containing protein</fullName>
    </recommendedName>
</protein>
<dbReference type="EMBL" id="AFYH01027191">
    <property type="status" value="NOT_ANNOTATED_CDS"/>
    <property type="molecule type" value="Genomic_DNA"/>
</dbReference>
<dbReference type="Proteomes" id="UP000008672">
    <property type="component" value="Unassembled WGS sequence"/>
</dbReference>
<reference evidence="4" key="1">
    <citation type="submission" date="2011-08" db="EMBL/GenBank/DDBJ databases">
        <title>The draft genome of Latimeria chalumnae.</title>
        <authorList>
            <person name="Di Palma F."/>
            <person name="Alfoldi J."/>
            <person name="Johnson J."/>
            <person name="Berlin A."/>
            <person name="Gnerre S."/>
            <person name="Jaffe D."/>
            <person name="MacCallum I."/>
            <person name="Young S."/>
            <person name="Walker B.J."/>
            <person name="Lander E."/>
            <person name="Lindblad-Toh K."/>
        </authorList>
    </citation>
    <scope>NUCLEOTIDE SEQUENCE [LARGE SCALE GENOMIC DNA]</scope>
    <source>
        <strain evidence="4">Wild caught</strain>
    </source>
</reference>
<dbReference type="Bgee" id="ENSLACG00000015637">
    <property type="expression patterns" value="Expressed in pelvic fin"/>
</dbReference>
<dbReference type="Gene3D" id="2.30.29.30">
    <property type="entry name" value="Pleckstrin-homology domain (PH domain)/Phosphotyrosine-binding domain (PTB)"/>
    <property type="match status" value="1"/>
</dbReference>
<dbReference type="PROSITE" id="PS50003">
    <property type="entry name" value="PH_DOMAIN"/>
    <property type="match status" value="1"/>
</dbReference>
<evidence type="ECO:0000313" key="4">
    <source>
        <dbReference type="Proteomes" id="UP000008672"/>
    </source>
</evidence>
<dbReference type="EMBL" id="AFYH01027190">
    <property type="status" value="NOT_ANNOTATED_CDS"/>
    <property type="molecule type" value="Genomic_DNA"/>
</dbReference>
<dbReference type="GeneTree" id="ENSGT00940000165811"/>
<gene>
    <name evidence="3" type="primary">LOC102347321</name>
</gene>
<dbReference type="SUPFAM" id="SSF50729">
    <property type="entry name" value="PH domain-like"/>
    <property type="match status" value="1"/>
</dbReference>
<dbReference type="InterPro" id="IPR001849">
    <property type="entry name" value="PH_domain"/>
</dbReference>
<feature type="domain" description="PH" evidence="2">
    <location>
        <begin position="161"/>
        <end position="272"/>
    </location>
</feature>
<reference evidence="3" key="3">
    <citation type="submission" date="2025-09" db="UniProtKB">
        <authorList>
            <consortium name="Ensembl"/>
        </authorList>
    </citation>
    <scope>IDENTIFICATION</scope>
</reference>
<feature type="region of interest" description="Disordered" evidence="1">
    <location>
        <begin position="311"/>
        <end position="339"/>
    </location>
</feature>
<feature type="compositionally biased region" description="Polar residues" evidence="1">
    <location>
        <begin position="322"/>
        <end position="331"/>
    </location>
</feature>
<name>H3B785_LATCH</name>
<evidence type="ECO:0000256" key="1">
    <source>
        <dbReference type="SAM" id="MobiDB-lite"/>
    </source>
</evidence>
<dbReference type="SMART" id="SM00233">
    <property type="entry name" value="PH"/>
    <property type="match status" value="2"/>
</dbReference>
<accession>H3B785</accession>